<proteinExistence type="predicted"/>
<dbReference type="CDD" id="cd09604">
    <property type="entry name" value="M1_APN_like"/>
    <property type="match status" value="1"/>
</dbReference>
<name>A0A6J4VXY4_9CYAN</name>
<dbReference type="GO" id="GO:0008237">
    <property type="term" value="F:metallopeptidase activity"/>
    <property type="evidence" value="ECO:0007669"/>
    <property type="project" value="InterPro"/>
</dbReference>
<feature type="domain" description="Peptidase M1 membrane alanine aminopeptidase" evidence="2">
    <location>
        <begin position="377"/>
        <end position="584"/>
    </location>
</feature>
<evidence type="ECO:0000259" key="2">
    <source>
        <dbReference type="Pfam" id="PF01433"/>
    </source>
</evidence>
<evidence type="ECO:0000256" key="1">
    <source>
        <dbReference type="SAM" id="SignalP"/>
    </source>
</evidence>
<gene>
    <name evidence="3" type="ORF">AVDCRST_MAG81-4826</name>
</gene>
<feature type="chain" id="PRO_5026783013" evidence="1">
    <location>
        <begin position="29"/>
        <end position="680"/>
    </location>
</feature>
<evidence type="ECO:0000313" key="3">
    <source>
        <dbReference type="EMBL" id="CAA9589809.1"/>
    </source>
</evidence>
<dbReference type="GO" id="GO:0004177">
    <property type="term" value="F:aminopeptidase activity"/>
    <property type="evidence" value="ECO:0007669"/>
    <property type="project" value="UniProtKB-KW"/>
</dbReference>
<keyword evidence="1" id="KW-0732">Signal</keyword>
<keyword evidence="3" id="KW-0378">Hydrolase</keyword>
<dbReference type="InterPro" id="IPR027268">
    <property type="entry name" value="Peptidase_M4/M1_CTD_sf"/>
</dbReference>
<dbReference type="EMBL" id="CADCWO010000250">
    <property type="protein sequence ID" value="CAA9589809.1"/>
    <property type="molecule type" value="Genomic_DNA"/>
</dbReference>
<dbReference type="GO" id="GO:0008270">
    <property type="term" value="F:zinc ion binding"/>
    <property type="evidence" value="ECO:0007669"/>
    <property type="project" value="InterPro"/>
</dbReference>
<protein>
    <submittedName>
        <fullName evidence="3">Aminopeptidase N-like protein</fullName>
    </submittedName>
</protein>
<feature type="signal peptide" evidence="1">
    <location>
        <begin position="1"/>
        <end position="28"/>
    </location>
</feature>
<dbReference type="AlphaFoldDB" id="A0A6J4VXY4"/>
<dbReference type="Pfam" id="PF01433">
    <property type="entry name" value="Peptidase_M1"/>
    <property type="match status" value="1"/>
</dbReference>
<organism evidence="3">
    <name type="scientific">uncultured Synechococcales cyanobacterium</name>
    <dbReference type="NCBI Taxonomy" id="1936017"/>
    <lineage>
        <taxon>Bacteria</taxon>
        <taxon>Bacillati</taxon>
        <taxon>Cyanobacteriota</taxon>
        <taxon>Cyanophyceae</taxon>
        <taxon>Synechococcales</taxon>
        <taxon>environmental samples</taxon>
    </lineage>
</organism>
<reference evidence="3" key="1">
    <citation type="submission" date="2020-02" db="EMBL/GenBank/DDBJ databases">
        <authorList>
            <person name="Meier V. D."/>
        </authorList>
    </citation>
    <scope>NUCLEOTIDE SEQUENCE</scope>
    <source>
        <strain evidence="3">AVDCRST_MAG81</strain>
    </source>
</reference>
<accession>A0A6J4VXY4</accession>
<dbReference type="SUPFAM" id="SSF55486">
    <property type="entry name" value="Metalloproteases ('zincins'), catalytic domain"/>
    <property type="match status" value="1"/>
</dbReference>
<dbReference type="Gene3D" id="1.10.390.10">
    <property type="entry name" value="Neutral Protease Domain 2"/>
    <property type="match status" value="1"/>
</dbReference>
<keyword evidence="3" id="KW-0645">Protease</keyword>
<sequence>MRVSTRKFVALFCAGLILAFYGTTLVSAKQPSSSAAPQTLNSTSWEITGTPSTQALYVPREIQKAYDNETRSPDGKPGKNYWQNTAQHRMSINVTPPNRTVSATEEITYFNNSPNTLKSIVFRLYMNVHMPEAMREKPRDAEFLTSGIQIDEFRINGEVKAWNTPGSPFAGVNVPGSTIHQIALDPPLPPKASITFSIRWHYDLTVEGGWKEGAIDDTTFFLAYFYPRVTVYNDTDGWDDRPFTLGREFNNDFNDYTFEVNVPKDFVVWATGDLLNPKEVLQPTYAQRLQNSFRSDRVSNIAQPEELKQGLVTTQSDRITWKWQANNVPDIAIAVSDHYIWDAGSVVVDLRTKRRASVQAAYTEKATDFKPMVEFGKRALAWASTQYPGVPYPYSKSTIILGDADEEYPMMVNDASNLDNPFAKLLPKNAFTRFVVTHEILHSWFPFHMGINEKRYPFMDEGWTTAFEFLANKKDLGEALANVLFQQFRVIGAGWPSPLSGNEIPVITPQDSLFGQTPVFGFNQYGKAALGYLALKELMGDATFKSALHEFMNRWYGKRPLPWDMFNSFNNASGENYNWFFNNWFFSYNYMDLAIASVQSTARGYSLQVQNVGGMAMPFDVKVVYTDGSEAKFRQNPRIWKDSTQVATVSINSSKQLKSLSLDGGIFVDFNPSNNTWKSL</sequence>
<dbReference type="InterPro" id="IPR014782">
    <property type="entry name" value="Peptidase_M1_dom"/>
</dbReference>
<keyword evidence="3" id="KW-0031">Aminopeptidase</keyword>